<evidence type="ECO:0000313" key="3">
    <source>
        <dbReference type="Proteomes" id="UP000002668"/>
    </source>
</evidence>
<reference evidence="3" key="1">
    <citation type="journal article" date="2011" name="Nat. Commun.">
        <title>Effector diversification within compartments of the Leptosphaeria maculans genome affected by Repeat-Induced Point mutations.</title>
        <authorList>
            <person name="Rouxel T."/>
            <person name="Grandaubert J."/>
            <person name="Hane J.K."/>
            <person name="Hoede C."/>
            <person name="van de Wouw A.P."/>
            <person name="Couloux A."/>
            <person name="Dominguez V."/>
            <person name="Anthouard V."/>
            <person name="Bally P."/>
            <person name="Bourras S."/>
            <person name="Cozijnsen A.J."/>
            <person name="Ciuffetti L.M."/>
            <person name="Degrave A."/>
            <person name="Dilmaghani A."/>
            <person name="Duret L."/>
            <person name="Fudal I."/>
            <person name="Goodwin S.B."/>
            <person name="Gout L."/>
            <person name="Glaser N."/>
            <person name="Linglin J."/>
            <person name="Kema G.H.J."/>
            <person name="Lapalu N."/>
            <person name="Lawrence C.B."/>
            <person name="May K."/>
            <person name="Meyer M."/>
            <person name="Ollivier B."/>
            <person name="Poulain J."/>
            <person name="Schoch C.L."/>
            <person name="Simon A."/>
            <person name="Spatafora J.W."/>
            <person name="Stachowiak A."/>
            <person name="Turgeon B.G."/>
            <person name="Tyler B.M."/>
            <person name="Vincent D."/>
            <person name="Weissenbach J."/>
            <person name="Amselem J."/>
            <person name="Quesneville H."/>
            <person name="Oliver R.P."/>
            <person name="Wincker P."/>
            <person name="Balesdent M.-H."/>
            <person name="Howlett B.J."/>
        </authorList>
    </citation>
    <scope>NUCLEOTIDE SEQUENCE [LARGE SCALE GENOMIC DNA]</scope>
    <source>
        <strain evidence="3">JN3 / isolate v23.1.3 / race Av1-4-5-6-7-8</strain>
    </source>
</reference>
<dbReference type="EMBL" id="FP929138">
    <property type="protein sequence ID" value="CBY00395.1"/>
    <property type="molecule type" value="Genomic_DNA"/>
</dbReference>
<dbReference type="AlphaFoldDB" id="E5A9Q4"/>
<feature type="compositionally biased region" description="Polar residues" evidence="1">
    <location>
        <begin position="38"/>
        <end position="57"/>
    </location>
</feature>
<accession>E5A9Q4</accession>
<organism evidence="3">
    <name type="scientific">Leptosphaeria maculans (strain JN3 / isolate v23.1.3 / race Av1-4-5-6-7-8)</name>
    <name type="common">Blackleg fungus</name>
    <name type="synonym">Phoma lingam</name>
    <dbReference type="NCBI Taxonomy" id="985895"/>
    <lineage>
        <taxon>Eukaryota</taxon>
        <taxon>Fungi</taxon>
        <taxon>Dikarya</taxon>
        <taxon>Ascomycota</taxon>
        <taxon>Pezizomycotina</taxon>
        <taxon>Dothideomycetes</taxon>
        <taxon>Pleosporomycetidae</taxon>
        <taxon>Pleosporales</taxon>
        <taxon>Pleosporineae</taxon>
        <taxon>Leptosphaeriaceae</taxon>
        <taxon>Plenodomus</taxon>
        <taxon>Plenodomus lingam/Leptosphaeria maculans species complex</taxon>
    </lineage>
</organism>
<dbReference type="OrthoDB" id="3789572at2759"/>
<protein>
    <submittedName>
        <fullName evidence="2">Predicted protein</fullName>
    </submittedName>
</protein>
<dbReference type="VEuPathDB" id="FungiDB:LEMA_P015250.1"/>
<feature type="compositionally biased region" description="Low complexity" evidence="1">
    <location>
        <begin position="65"/>
        <end position="76"/>
    </location>
</feature>
<gene>
    <name evidence="2" type="ORF">LEMA_P015250.1</name>
</gene>
<dbReference type="InParanoid" id="E5A9Q4"/>
<evidence type="ECO:0000313" key="2">
    <source>
        <dbReference type="EMBL" id="CBY00395.1"/>
    </source>
</evidence>
<dbReference type="HOGENOM" id="CLU_2050090_0_0_1"/>
<sequence>MSKTPSSDPCIFYGRGGAGNMRRRSSITSAWSKIASQASSNPTKLVLTSSPETHYANSKSERRVSSSASSSSSLARSAEREAGGEGRRRASSLGSVGEGGKGGFRGLFLRGRGRGAGRKE</sequence>
<dbReference type="RefSeq" id="XP_003843874.1">
    <property type="nucleotide sequence ID" value="XM_003843826.1"/>
</dbReference>
<feature type="compositionally biased region" description="Basic and acidic residues" evidence="1">
    <location>
        <begin position="77"/>
        <end position="88"/>
    </location>
</feature>
<feature type="compositionally biased region" description="Basic residues" evidence="1">
    <location>
        <begin position="111"/>
        <end position="120"/>
    </location>
</feature>
<feature type="region of interest" description="Disordered" evidence="1">
    <location>
        <begin position="1"/>
        <end position="25"/>
    </location>
</feature>
<dbReference type="GeneID" id="13290250"/>
<proteinExistence type="predicted"/>
<evidence type="ECO:0000256" key="1">
    <source>
        <dbReference type="SAM" id="MobiDB-lite"/>
    </source>
</evidence>
<keyword evidence="3" id="KW-1185">Reference proteome</keyword>
<dbReference type="Proteomes" id="UP000002668">
    <property type="component" value="Genome"/>
</dbReference>
<name>E5A9Q4_LEPMJ</name>
<feature type="region of interest" description="Disordered" evidence="1">
    <location>
        <begin position="38"/>
        <end position="120"/>
    </location>
</feature>
<feature type="compositionally biased region" description="Gly residues" evidence="1">
    <location>
        <begin position="96"/>
        <end position="105"/>
    </location>
</feature>